<comment type="similarity">
    <text evidence="5 6">Belongs to the class I-like SAM-binding methyltransferase superfamily. C5-methyltransferase family.</text>
</comment>
<dbReference type="PRINTS" id="PR00105">
    <property type="entry name" value="C5METTRFRASE"/>
</dbReference>
<evidence type="ECO:0000313" key="9">
    <source>
        <dbReference type="Proteomes" id="UP000003052"/>
    </source>
</evidence>
<dbReference type="InterPro" id="IPR018117">
    <property type="entry name" value="C5_DNA_meth_AS"/>
</dbReference>
<dbReference type="SUPFAM" id="SSF53335">
    <property type="entry name" value="S-adenosyl-L-methionine-dependent methyltransferases"/>
    <property type="match status" value="1"/>
</dbReference>
<dbReference type="RefSeq" id="WP_008428007.1">
    <property type="nucleotide sequence ID" value="NZ_AEPB01000001.1"/>
</dbReference>
<comment type="catalytic activity">
    <reaction evidence="7">
        <text>a 2'-deoxycytidine in DNA + S-adenosyl-L-methionine = a 5-methyl-2'-deoxycytidine in DNA + S-adenosyl-L-homocysteine + H(+)</text>
        <dbReference type="Rhea" id="RHEA:13681"/>
        <dbReference type="Rhea" id="RHEA-COMP:11369"/>
        <dbReference type="Rhea" id="RHEA-COMP:11370"/>
        <dbReference type="ChEBI" id="CHEBI:15378"/>
        <dbReference type="ChEBI" id="CHEBI:57856"/>
        <dbReference type="ChEBI" id="CHEBI:59789"/>
        <dbReference type="ChEBI" id="CHEBI:85452"/>
        <dbReference type="ChEBI" id="CHEBI:85454"/>
        <dbReference type="EC" id="2.1.1.37"/>
    </reaction>
</comment>
<dbReference type="AlphaFoldDB" id="E7RCM9"/>
<evidence type="ECO:0000313" key="8">
    <source>
        <dbReference type="EMBL" id="EGA91394.1"/>
    </source>
</evidence>
<protein>
    <recommendedName>
        <fullName evidence="7">Cytosine-specific methyltransferase</fullName>
        <ecNumber evidence="7">2.1.1.37</ecNumber>
    </recommendedName>
</protein>
<evidence type="ECO:0000256" key="5">
    <source>
        <dbReference type="PROSITE-ProRule" id="PRU01016"/>
    </source>
</evidence>
<dbReference type="EMBL" id="AEPB01000001">
    <property type="protein sequence ID" value="EGA91394.1"/>
    <property type="molecule type" value="Genomic_DNA"/>
</dbReference>
<evidence type="ECO:0000256" key="4">
    <source>
        <dbReference type="ARBA" id="ARBA00022747"/>
    </source>
</evidence>
<dbReference type="Pfam" id="PF00145">
    <property type="entry name" value="DNA_methylase"/>
    <property type="match status" value="1"/>
</dbReference>
<dbReference type="Gene3D" id="3.90.120.10">
    <property type="entry name" value="DNA Methylase, subunit A, domain 2"/>
    <property type="match status" value="1"/>
</dbReference>
<accession>E7RCM9</accession>
<dbReference type="GO" id="GO:0003677">
    <property type="term" value="F:DNA binding"/>
    <property type="evidence" value="ECO:0007669"/>
    <property type="project" value="TreeGrafter"/>
</dbReference>
<dbReference type="GO" id="GO:0003886">
    <property type="term" value="F:DNA (cytosine-5-)-methyltransferase activity"/>
    <property type="evidence" value="ECO:0007669"/>
    <property type="project" value="UniProtKB-EC"/>
</dbReference>
<evidence type="ECO:0000256" key="3">
    <source>
        <dbReference type="ARBA" id="ARBA00022691"/>
    </source>
</evidence>
<sequence length="367" mass="41324">MEKIYKGISLFTGAGGMDVGFKSAGIHVEWANEIDKDACNTYETNNPETILAKGDLRNYIETLKEHRDIDIVFGGPPCQGFSVAGKMDPQDERSTLIWSFLDVVKAVKPKAFVMENVKALATLEKWGRVREEIYRVSSELGYTCYPFLLNSADFGVPQKRERVFFIGFLNKDIDSNQMMARIMSKKKNKVTVRESISHLPPAGNEENPITCTAKITLAKNPIMRKSPYAGMLFNGMGRPINIDEASNTLPASMGGNKTPIIDENLLYNRKGEDWVVNYHNQLLSKNIKSEYQEAPKNLRRLTIKEAAVIQTFPKQYNFMGSKSSIYKQIGNAVPCLLAEAVAKSVVEVLDETKYEMNEPYQLIMDFS</sequence>
<dbReference type="PROSITE" id="PS00094">
    <property type="entry name" value="C5_MTASE_1"/>
    <property type="match status" value="1"/>
</dbReference>
<dbReference type="CDD" id="cd00315">
    <property type="entry name" value="Cyt_C5_DNA_methylase"/>
    <property type="match status" value="1"/>
</dbReference>
<dbReference type="PROSITE" id="PS51679">
    <property type="entry name" value="SAM_MT_C5"/>
    <property type="match status" value="1"/>
</dbReference>
<dbReference type="PANTHER" id="PTHR10629:SF52">
    <property type="entry name" value="DNA (CYTOSINE-5)-METHYLTRANSFERASE 1"/>
    <property type="match status" value="1"/>
</dbReference>
<keyword evidence="2 5" id="KW-0808">Transferase</keyword>
<dbReference type="GO" id="GO:0009307">
    <property type="term" value="P:DNA restriction-modification system"/>
    <property type="evidence" value="ECO:0007669"/>
    <property type="project" value="UniProtKB-KW"/>
</dbReference>
<reference evidence="8 9" key="1">
    <citation type="journal article" date="2011" name="J. Bacteriol.">
        <title>The Draft Genome of Planococcus donghaensis MPA1U2 Reveals Nonsporulation Pathways Controlled by a Conserved Spo0A Regulon.</title>
        <authorList>
            <person name="Pearson M.D."/>
            <person name="Noller H.F."/>
        </authorList>
    </citation>
    <scope>NUCLEOTIDE SEQUENCE [LARGE SCALE GENOMIC DNA]</scope>
    <source>
        <strain evidence="8 9">MPA1U2</strain>
    </source>
</reference>
<dbReference type="REBASE" id="40796">
    <property type="entry name" value="M.PdoU2ORF965P"/>
</dbReference>
<dbReference type="NCBIfam" id="TIGR00675">
    <property type="entry name" value="dcm"/>
    <property type="match status" value="1"/>
</dbReference>
<dbReference type="GO" id="GO:0044027">
    <property type="term" value="P:negative regulation of gene expression via chromosomal CpG island methylation"/>
    <property type="evidence" value="ECO:0007669"/>
    <property type="project" value="TreeGrafter"/>
</dbReference>
<evidence type="ECO:0000256" key="6">
    <source>
        <dbReference type="RuleBase" id="RU000416"/>
    </source>
</evidence>
<keyword evidence="1 5" id="KW-0489">Methyltransferase</keyword>
<dbReference type="Gene3D" id="3.40.50.150">
    <property type="entry name" value="Vaccinia Virus protein VP39"/>
    <property type="match status" value="1"/>
</dbReference>
<dbReference type="OrthoDB" id="9813719at2"/>
<dbReference type="EC" id="2.1.1.37" evidence="7"/>
<dbReference type="Proteomes" id="UP000003052">
    <property type="component" value="Unassembled WGS sequence"/>
</dbReference>
<dbReference type="InterPro" id="IPR029063">
    <property type="entry name" value="SAM-dependent_MTases_sf"/>
</dbReference>
<dbReference type="InterPro" id="IPR050390">
    <property type="entry name" value="C5-Methyltransferase"/>
</dbReference>
<proteinExistence type="inferred from homology"/>
<keyword evidence="3 5" id="KW-0949">S-adenosyl-L-methionine</keyword>
<gene>
    <name evidence="8" type="ORF">GPDM_00965</name>
</gene>
<name>E7RCM9_9BACL</name>
<feature type="active site" evidence="5">
    <location>
        <position position="78"/>
    </location>
</feature>
<comment type="caution">
    <text evidence="8">The sequence shown here is derived from an EMBL/GenBank/DDBJ whole genome shotgun (WGS) entry which is preliminary data.</text>
</comment>
<evidence type="ECO:0000256" key="2">
    <source>
        <dbReference type="ARBA" id="ARBA00022679"/>
    </source>
</evidence>
<dbReference type="GO" id="GO:0032259">
    <property type="term" value="P:methylation"/>
    <property type="evidence" value="ECO:0007669"/>
    <property type="project" value="UniProtKB-KW"/>
</dbReference>
<dbReference type="InterPro" id="IPR001525">
    <property type="entry name" value="C5_MeTfrase"/>
</dbReference>
<dbReference type="eggNOG" id="COG0270">
    <property type="taxonomic scope" value="Bacteria"/>
</dbReference>
<organism evidence="8 9">
    <name type="scientific">Planococcus donghaensis MPA1U2</name>
    <dbReference type="NCBI Taxonomy" id="933115"/>
    <lineage>
        <taxon>Bacteria</taxon>
        <taxon>Bacillati</taxon>
        <taxon>Bacillota</taxon>
        <taxon>Bacilli</taxon>
        <taxon>Bacillales</taxon>
        <taxon>Caryophanaceae</taxon>
        <taxon>Planococcus</taxon>
    </lineage>
</organism>
<evidence type="ECO:0000256" key="7">
    <source>
        <dbReference type="RuleBase" id="RU000417"/>
    </source>
</evidence>
<evidence type="ECO:0000256" key="1">
    <source>
        <dbReference type="ARBA" id="ARBA00022603"/>
    </source>
</evidence>
<keyword evidence="4" id="KW-0680">Restriction system</keyword>
<dbReference type="PANTHER" id="PTHR10629">
    <property type="entry name" value="CYTOSINE-SPECIFIC METHYLTRANSFERASE"/>
    <property type="match status" value="1"/>
</dbReference>